<evidence type="ECO:0000256" key="3">
    <source>
        <dbReference type="ARBA" id="ARBA00022475"/>
    </source>
</evidence>
<dbReference type="InterPro" id="IPR036291">
    <property type="entry name" value="NAD(P)-bd_dom_sf"/>
</dbReference>
<evidence type="ECO:0000256" key="11">
    <source>
        <dbReference type="ARBA" id="ARBA00022958"/>
    </source>
</evidence>
<evidence type="ECO:0000256" key="13">
    <source>
        <dbReference type="ARBA" id="ARBA00023065"/>
    </source>
</evidence>
<evidence type="ECO:0000256" key="17">
    <source>
        <dbReference type="SAM" id="MobiDB-lite"/>
    </source>
</evidence>
<dbReference type="AlphaFoldDB" id="R7VC65"/>
<dbReference type="PANTHER" id="PTHR10027">
    <property type="entry name" value="CALCIUM-ACTIVATED POTASSIUM CHANNEL ALPHA CHAIN"/>
    <property type="match status" value="1"/>
</dbReference>
<gene>
    <name evidence="20" type="ORF">CAPTEDRAFT_228021</name>
</gene>
<evidence type="ECO:0000256" key="16">
    <source>
        <dbReference type="ARBA" id="ARBA00029579"/>
    </source>
</evidence>
<evidence type="ECO:0000259" key="19">
    <source>
        <dbReference type="PROSITE" id="PS51201"/>
    </source>
</evidence>
<evidence type="ECO:0000313" key="21">
    <source>
        <dbReference type="EnsemblMetazoa" id="CapteP228021"/>
    </source>
</evidence>
<evidence type="ECO:0000313" key="20">
    <source>
        <dbReference type="EMBL" id="ELU16152.1"/>
    </source>
</evidence>
<dbReference type="EMBL" id="AMQN01004362">
    <property type="status" value="NOT_ANNOTATED_CDS"/>
    <property type="molecule type" value="Genomic_DNA"/>
</dbReference>
<feature type="transmembrane region" description="Helical" evidence="18">
    <location>
        <begin position="240"/>
        <end position="257"/>
    </location>
</feature>
<dbReference type="EnsemblMetazoa" id="CapteT228021">
    <property type="protein sequence ID" value="CapteP228021"/>
    <property type="gene ID" value="CapteG228021"/>
</dbReference>
<keyword evidence="4" id="KW-0633">Potassium transport</keyword>
<keyword evidence="11" id="KW-0630">Potassium</keyword>
<evidence type="ECO:0000256" key="10">
    <source>
        <dbReference type="ARBA" id="ARBA00022882"/>
    </source>
</evidence>
<sequence>MDSTVVGPCTRDNQWRPPVVAMLITFFAGLLILVPSRLIWYKMHGHQQNKKHRKFPACSRLRAKAQRLLSGNGIPSKIIVIGTFLINLAAVILYLIDASMYYNGSVACGPVLGEVKPTLWIAFSVYFLLVFILRFIAAVDKLYMWVDFISIVDHFTIIPTMMSIYLDRNWFAFRCLRVLHLIQTAEILQLVGLLKHRSSIRIVQVVSFFMAVWLSASGFVHVTENSGDPFYNYSNGQDLPYWKGFYWLLVTMSTVGYGDVNPATDITKAFIIVFIMGSFAMFSSMIPELIQHLNRPKYRKSYRSSYGKKHIVVCGQITYENVKHLLLNLEHEDALTDPMDVVFVSEEPPSLELEAFFRRRCSDVFFYRGNVMDIRTLVAVKLQDADAAIIMTNKMTDDPDEEDSRNVMRAAALKNFNHDIRIIIQLIMQYNKKHLLHIPKWRWKPSDGHQDQVVCLSELKLGIMAQNCLAPGITTLLSNLFTNRSFKQSPTKIVDWTQHYKRGAGNEIYVETFSSAFNGMSFKQVAEICFTQLEVLLVAVDNRDHRALTSQLKINPGNQVIIRDGAVGFFFAQGPDDAKRVSLYRNSGNKIRSKLGDEVIVEDPDRFPAYFDSTGGGPIKEYGITNKGNEVDGEDGEIYKELFDPTGNVYWCPPQPIDECTIDTDTARQLDFHNHIVVQFHASITADIGLASLVMPLRASCINRTSLKDIVLIIDPALIQEEEWATIHCLPRLFLFKPTSNKRRDLKVVNVTKCAMCLVLDAGYSGKTFENHRSVDRMPILSSLAIQTMFGMSLEERIKAVSGHSEAGDHAPNLTASGEVPMATVLEHDENIVFLDPDDSDNDLSLQLFLKVPYASGRVFTTSCLDSLLSSTYLNSQILRLVRALITGTEVADYEMVLLEGLGITRKNTMNDLSDARQRSHFAQLSLAYGPLEKLEHNNVYGSLFVSALCHLNLLCLGVYRLFQPESSNNRKRYVITNPPYQFQLQSTDRIYVLKPFREHESTSRQSSNDTLDAEVTINRKTDLQDTPL</sequence>
<evidence type="ECO:0000256" key="18">
    <source>
        <dbReference type="SAM" id="Phobius"/>
    </source>
</evidence>
<evidence type="ECO:0000256" key="5">
    <source>
        <dbReference type="ARBA" id="ARBA00022692"/>
    </source>
</evidence>
<keyword evidence="22" id="KW-1185">Reference proteome</keyword>
<dbReference type="SUPFAM" id="SSF51735">
    <property type="entry name" value="NAD(P)-binding Rossmann-fold domains"/>
    <property type="match status" value="1"/>
</dbReference>
<dbReference type="Proteomes" id="UP000014760">
    <property type="component" value="Unassembled WGS sequence"/>
</dbReference>
<feature type="transmembrane region" description="Helical" evidence="18">
    <location>
        <begin position="119"/>
        <end position="137"/>
    </location>
</feature>
<dbReference type="STRING" id="283909.R7VC65"/>
<keyword evidence="10" id="KW-0851">Voltage-gated channel</keyword>
<dbReference type="SUPFAM" id="SSF81324">
    <property type="entry name" value="Voltage-gated potassium channels"/>
    <property type="match status" value="1"/>
</dbReference>
<comment type="subcellular location">
    <subcellularLocation>
        <location evidence="1">Cell membrane</location>
        <topology evidence="1">Multi-pass membrane protein</topology>
    </subcellularLocation>
</comment>
<feature type="compositionally biased region" description="Basic and acidic residues" evidence="17">
    <location>
        <begin position="1018"/>
        <end position="1029"/>
    </location>
</feature>
<protein>
    <recommendedName>
        <fullName evidence="16">BK channel</fullName>
    </recommendedName>
</protein>
<evidence type="ECO:0000256" key="1">
    <source>
        <dbReference type="ARBA" id="ARBA00004651"/>
    </source>
</evidence>
<evidence type="ECO:0000256" key="6">
    <source>
        <dbReference type="ARBA" id="ARBA00022723"/>
    </source>
</evidence>
<keyword evidence="15" id="KW-0407">Ion channel</keyword>
<feature type="transmembrane region" description="Helical" evidence="18">
    <location>
        <begin position="201"/>
        <end position="220"/>
    </location>
</feature>
<dbReference type="GO" id="GO:0034702">
    <property type="term" value="C:monoatomic ion channel complex"/>
    <property type="evidence" value="ECO:0007669"/>
    <property type="project" value="UniProtKB-KW"/>
</dbReference>
<keyword evidence="2" id="KW-0813">Transport</keyword>
<evidence type="ECO:0000256" key="15">
    <source>
        <dbReference type="ARBA" id="ARBA00023303"/>
    </source>
</evidence>
<name>R7VC65_CAPTE</name>
<keyword evidence="9" id="KW-0460">Magnesium</keyword>
<keyword evidence="5 18" id="KW-0812">Transmembrane</keyword>
<dbReference type="FunFam" id="1.10.287.70:FF:000015">
    <property type="entry name" value="Calcium-activated potassium channel subunit alpha-1 isoform X7"/>
    <property type="match status" value="1"/>
</dbReference>
<keyword evidence="12 18" id="KW-1133">Transmembrane helix</keyword>
<evidence type="ECO:0000256" key="12">
    <source>
        <dbReference type="ARBA" id="ARBA00022989"/>
    </source>
</evidence>
<dbReference type="HOGENOM" id="CLU_006846_0_0_1"/>
<dbReference type="OMA" id="EMPNIDQ"/>
<dbReference type="InterPro" id="IPR003929">
    <property type="entry name" value="K_chnl_BK_asu"/>
</dbReference>
<dbReference type="GO" id="GO:0060072">
    <property type="term" value="F:large conductance calcium-activated potassium channel activity"/>
    <property type="evidence" value="ECO:0007669"/>
    <property type="project" value="TreeGrafter"/>
</dbReference>
<reference evidence="20 22" key="2">
    <citation type="journal article" date="2013" name="Nature">
        <title>Insights into bilaterian evolution from three spiralian genomes.</title>
        <authorList>
            <person name="Simakov O."/>
            <person name="Marletaz F."/>
            <person name="Cho S.J."/>
            <person name="Edsinger-Gonzales E."/>
            <person name="Havlak P."/>
            <person name="Hellsten U."/>
            <person name="Kuo D.H."/>
            <person name="Larsson T."/>
            <person name="Lv J."/>
            <person name="Arendt D."/>
            <person name="Savage R."/>
            <person name="Osoegawa K."/>
            <person name="de Jong P."/>
            <person name="Grimwood J."/>
            <person name="Chapman J.A."/>
            <person name="Shapiro H."/>
            <person name="Aerts A."/>
            <person name="Otillar R.P."/>
            <person name="Terry A.Y."/>
            <person name="Boore J.L."/>
            <person name="Grigoriev I.V."/>
            <person name="Lindberg D.R."/>
            <person name="Seaver E.C."/>
            <person name="Weisblat D.A."/>
            <person name="Putnam N.H."/>
            <person name="Rokhsar D.S."/>
        </authorList>
    </citation>
    <scope>NUCLEOTIDE SEQUENCE</scope>
    <source>
        <strain evidence="20 22">I ESC-2004</strain>
    </source>
</reference>
<dbReference type="EMBL" id="KB293301">
    <property type="protein sequence ID" value="ELU16152.1"/>
    <property type="molecule type" value="Genomic_DNA"/>
</dbReference>
<evidence type="ECO:0000256" key="7">
    <source>
        <dbReference type="ARBA" id="ARBA00022826"/>
    </source>
</evidence>
<evidence type="ECO:0000256" key="14">
    <source>
        <dbReference type="ARBA" id="ARBA00023136"/>
    </source>
</evidence>
<dbReference type="InterPro" id="IPR047871">
    <property type="entry name" value="K_chnl_Slo-like"/>
</dbReference>
<evidence type="ECO:0000256" key="2">
    <source>
        <dbReference type="ARBA" id="ARBA00022448"/>
    </source>
</evidence>
<evidence type="ECO:0000256" key="9">
    <source>
        <dbReference type="ARBA" id="ARBA00022842"/>
    </source>
</evidence>
<feature type="domain" description="RCK N-terminal" evidence="19">
    <location>
        <begin position="308"/>
        <end position="455"/>
    </location>
</feature>
<dbReference type="FunFam" id="3.40.50.720:FF:000005">
    <property type="entry name" value="calcium-activated potassium channel subunit alpha-1 isoform X6"/>
    <property type="match status" value="1"/>
</dbReference>
<feature type="transmembrane region" description="Helical" evidence="18">
    <location>
        <begin position="78"/>
        <end position="96"/>
    </location>
</feature>
<dbReference type="Pfam" id="PF22614">
    <property type="entry name" value="Slo-like_RCK"/>
    <property type="match status" value="2"/>
</dbReference>
<dbReference type="GO" id="GO:0046872">
    <property type="term" value="F:metal ion binding"/>
    <property type="evidence" value="ECO:0007669"/>
    <property type="project" value="UniProtKB-KW"/>
</dbReference>
<dbReference type="Gene3D" id="3.40.50.720">
    <property type="entry name" value="NAD(P)-binding Rossmann-like Domain"/>
    <property type="match status" value="1"/>
</dbReference>
<accession>R7VC65</accession>
<dbReference type="Pfam" id="PF00520">
    <property type="entry name" value="Ion_trans"/>
    <property type="match status" value="1"/>
</dbReference>
<feature type="transmembrane region" description="Helical" evidence="18">
    <location>
        <begin position="269"/>
        <end position="290"/>
    </location>
</feature>
<evidence type="ECO:0000256" key="4">
    <source>
        <dbReference type="ARBA" id="ARBA00022538"/>
    </source>
</evidence>
<feature type="region of interest" description="Disordered" evidence="17">
    <location>
        <begin position="1002"/>
        <end position="1029"/>
    </location>
</feature>
<dbReference type="InterPro" id="IPR005821">
    <property type="entry name" value="Ion_trans_dom"/>
</dbReference>
<keyword evidence="14 18" id="KW-0472">Membrane</keyword>
<keyword evidence="3" id="KW-1003">Cell membrane</keyword>
<reference evidence="21" key="3">
    <citation type="submission" date="2015-06" db="UniProtKB">
        <authorList>
            <consortium name="EnsemblMetazoa"/>
        </authorList>
    </citation>
    <scope>IDENTIFICATION</scope>
</reference>
<evidence type="ECO:0000256" key="8">
    <source>
        <dbReference type="ARBA" id="ARBA00022837"/>
    </source>
</evidence>
<dbReference type="InterPro" id="IPR003148">
    <property type="entry name" value="RCK_N"/>
</dbReference>
<dbReference type="PROSITE" id="PS51201">
    <property type="entry name" value="RCK_N"/>
    <property type="match status" value="1"/>
</dbReference>
<feature type="transmembrane region" description="Helical" evidence="18">
    <location>
        <begin position="20"/>
        <end position="40"/>
    </location>
</feature>
<dbReference type="InterPro" id="IPR048735">
    <property type="entry name" value="Slowpoke-like_C"/>
</dbReference>
<dbReference type="Gene3D" id="1.10.287.70">
    <property type="match status" value="1"/>
</dbReference>
<organism evidence="20">
    <name type="scientific">Capitella teleta</name>
    <name type="common">Polychaete worm</name>
    <dbReference type="NCBI Taxonomy" id="283909"/>
    <lineage>
        <taxon>Eukaryota</taxon>
        <taxon>Metazoa</taxon>
        <taxon>Spiralia</taxon>
        <taxon>Lophotrochozoa</taxon>
        <taxon>Annelida</taxon>
        <taxon>Polychaeta</taxon>
        <taxon>Sedentaria</taxon>
        <taxon>Scolecida</taxon>
        <taxon>Capitellidae</taxon>
        <taxon>Capitella</taxon>
    </lineage>
</organism>
<proteinExistence type="predicted"/>
<evidence type="ECO:0000313" key="22">
    <source>
        <dbReference type="Proteomes" id="UP000014760"/>
    </source>
</evidence>
<keyword evidence="7" id="KW-0631">Potassium channel</keyword>
<dbReference type="PRINTS" id="PR01449">
    <property type="entry name" value="BKCHANNELA"/>
</dbReference>
<dbReference type="PANTHER" id="PTHR10027:SF33">
    <property type="entry name" value="CALCIUM-ACTIVATED POTASSIUM CHANNEL SUBUNIT ALPHA-1-RELATED"/>
    <property type="match status" value="1"/>
</dbReference>
<reference evidence="22" key="1">
    <citation type="submission" date="2012-12" db="EMBL/GenBank/DDBJ databases">
        <authorList>
            <person name="Hellsten U."/>
            <person name="Grimwood J."/>
            <person name="Chapman J.A."/>
            <person name="Shapiro H."/>
            <person name="Aerts A."/>
            <person name="Otillar R.P."/>
            <person name="Terry A.Y."/>
            <person name="Boore J.L."/>
            <person name="Simakov O."/>
            <person name="Marletaz F."/>
            <person name="Cho S.-J."/>
            <person name="Edsinger-Gonzales E."/>
            <person name="Havlak P."/>
            <person name="Kuo D.-H."/>
            <person name="Larsson T."/>
            <person name="Lv J."/>
            <person name="Arendt D."/>
            <person name="Savage R."/>
            <person name="Osoegawa K."/>
            <person name="de Jong P."/>
            <person name="Lindberg D.R."/>
            <person name="Seaver E.C."/>
            <person name="Weisblat D.A."/>
            <person name="Putnam N.H."/>
            <person name="Grigoriev I.V."/>
            <person name="Rokhsar D.S."/>
        </authorList>
    </citation>
    <scope>NUCLEOTIDE SEQUENCE</scope>
    <source>
        <strain evidence="22">I ESC-2004</strain>
    </source>
</reference>
<dbReference type="Pfam" id="PF03493">
    <property type="entry name" value="BK_channel_a"/>
    <property type="match status" value="1"/>
</dbReference>
<keyword evidence="13" id="KW-0406">Ion transport</keyword>
<dbReference type="Pfam" id="PF21014">
    <property type="entry name" value="Slowpoke_C"/>
    <property type="match status" value="1"/>
</dbReference>
<dbReference type="PRINTS" id="PR00169">
    <property type="entry name" value="KCHANNEL"/>
</dbReference>
<dbReference type="GO" id="GO:0045211">
    <property type="term" value="C:postsynaptic membrane"/>
    <property type="evidence" value="ECO:0007669"/>
    <property type="project" value="TreeGrafter"/>
</dbReference>
<keyword evidence="6" id="KW-0479">Metal-binding</keyword>
<dbReference type="OrthoDB" id="10035564at2759"/>
<keyword evidence="8" id="KW-0106">Calcium</keyword>